<dbReference type="SUPFAM" id="SSF102824">
    <property type="entry name" value="Colicin D/E5 nuclease domain"/>
    <property type="match status" value="1"/>
</dbReference>
<evidence type="ECO:0000259" key="1">
    <source>
        <dbReference type="Pfam" id="PF11429"/>
    </source>
</evidence>
<reference evidence="2" key="1">
    <citation type="submission" date="2022-03" db="EMBL/GenBank/DDBJ databases">
        <title>Description of Abyssus ytuae gen. nov., sp. nov., a novel member of the family Flavobacteriaceae isolated from the sediment of Mariana Trench.</title>
        <authorList>
            <person name="Zhang J."/>
            <person name="Xu X."/>
        </authorList>
    </citation>
    <scope>NUCLEOTIDE SEQUENCE</scope>
    <source>
        <strain evidence="2">MT3330</strain>
    </source>
</reference>
<dbReference type="InterPro" id="IPR038233">
    <property type="entry name" value="Colicin_D/E5_nuclease"/>
</dbReference>
<keyword evidence="3" id="KW-1185">Reference proteome</keyword>
<proteinExistence type="predicted"/>
<dbReference type="GO" id="GO:0004540">
    <property type="term" value="F:RNA nuclease activity"/>
    <property type="evidence" value="ECO:0007669"/>
    <property type="project" value="InterPro"/>
</dbReference>
<protein>
    <recommendedName>
        <fullName evidence="1">Colicin D C-terminal domain-containing protein</fullName>
    </recommendedName>
</protein>
<dbReference type="InterPro" id="IPR037178">
    <property type="entry name" value="ColicinD_C_sf"/>
</dbReference>
<feature type="domain" description="Colicin D C-terminal" evidence="1">
    <location>
        <begin position="88"/>
        <end position="171"/>
    </location>
</feature>
<dbReference type="EMBL" id="CP094358">
    <property type="protein sequence ID" value="UOB16287.1"/>
    <property type="molecule type" value="Genomic_DNA"/>
</dbReference>
<organism evidence="2 3">
    <name type="scientific">Abyssalbus ytuae</name>
    <dbReference type="NCBI Taxonomy" id="2926907"/>
    <lineage>
        <taxon>Bacteria</taxon>
        <taxon>Pseudomonadati</taxon>
        <taxon>Bacteroidota</taxon>
        <taxon>Flavobacteriia</taxon>
        <taxon>Flavobacteriales</taxon>
        <taxon>Flavobacteriaceae</taxon>
        <taxon>Abyssalbus</taxon>
    </lineage>
</organism>
<dbReference type="Pfam" id="PF11429">
    <property type="entry name" value="Colicin_D"/>
    <property type="match status" value="1"/>
</dbReference>
<gene>
    <name evidence="2" type="ORF">MQE35_11115</name>
</gene>
<dbReference type="RefSeq" id="WP_255841457.1">
    <property type="nucleotide sequence ID" value="NZ_CP094358.1"/>
</dbReference>
<dbReference type="Proteomes" id="UP000831290">
    <property type="component" value="Chromosome"/>
</dbReference>
<dbReference type="AlphaFoldDB" id="A0A9E7CTJ5"/>
<accession>A0A9E7CTJ5</accession>
<dbReference type="KEGG" id="fbm:MQE35_11115"/>
<dbReference type="InterPro" id="IPR024440">
    <property type="entry name" value="ColicinD_C"/>
</dbReference>
<evidence type="ECO:0000313" key="2">
    <source>
        <dbReference type="EMBL" id="UOB16287.1"/>
    </source>
</evidence>
<sequence length="179" mass="19531">MTDQAITLDKKISREVNRRVKGGEELVDVLETYLPSGTIVRGAMEIEEGNYVYGSFLVFFSAIDFASGGGKGSSGKSSSKILFSSFKQLQKKFKHAADFGISGNFNPSNIIKYRLAINQHINSAGTRVIEGTYRGEKVLHYVNPSTGLNVISKKNGEFLSGWKLGAEQLNHVLSHGGLN</sequence>
<dbReference type="Gene3D" id="3.10.450.200">
    <property type="match status" value="1"/>
</dbReference>
<evidence type="ECO:0000313" key="3">
    <source>
        <dbReference type="Proteomes" id="UP000831290"/>
    </source>
</evidence>
<name>A0A9E7CTJ5_9FLAO</name>